<dbReference type="AlphaFoldDB" id="A0A915CI11"/>
<protein>
    <submittedName>
        <fullName evidence="3">Seipin</fullName>
    </submittedName>
</protein>
<evidence type="ECO:0000313" key="3">
    <source>
        <dbReference type="WBParaSite" id="PgR196_g002_t01"/>
    </source>
</evidence>
<keyword evidence="1" id="KW-0812">Transmembrane</keyword>
<keyword evidence="1" id="KW-1133">Transmembrane helix</keyword>
<reference evidence="3" key="1">
    <citation type="submission" date="2022-11" db="UniProtKB">
        <authorList>
            <consortium name="WormBaseParasite"/>
        </authorList>
    </citation>
    <scope>IDENTIFICATION</scope>
</reference>
<accession>A0A915CI11</accession>
<keyword evidence="2" id="KW-1185">Reference proteome</keyword>
<dbReference type="WBParaSite" id="PgR196_g002_t01">
    <property type="protein sequence ID" value="PgR196_g002_t01"/>
    <property type="gene ID" value="PgR196_g002"/>
</dbReference>
<keyword evidence="1" id="KW-0472">Membrane</keyword>
<dbReference type="Proteomes" id="UP000887569">
    <property type="component" value="Unplaced"/>
</dbReference>
<organism evidence="2 3">
    <name type="scientific">Parascaris univalens</name>
    <name type="common">Nematode worm</name>
    <dbReference type="NCBI Taxonomy" id="6257"/>
    <lineage>
        <taxon>Eukaryota</taxon>
        <taxon>Metazoa</taxon>
        <taxon>Ecdysozoa</taxon>
        <taxon>Nematoda</taxon>
        <taxon>Chromadorea</taxon>
        <taxon>Rhabditida</taxon>
        <taxon>Spirurina</taxon>
        <taxon>Ascaridomorpha</taxon>
        <taxon>Ascaridoidea</taxon>
        <taxon>Ascarididae</taxon>
        <taxon>Parascaris</taxon>
    </lineage>
</organism>
<evidence type="ECO:0000313" key="2">
    <source>
        <dbReference type="Proteomes" id="UP000887569"/>
    </source>
</evidence>
<feature type="transmembrane region" description="Helical" evidence="1">
    <location>
        <begin position="42"/>
        <end position="66"/>
    </location>
</feature>
<proteinExistence type="predicted"/>
<evidence type="ECO:0000256" key="1">
    <source>
        <dbReference type="SAM" id="Phobius"/>
    </source>
</evidence>
<sequence length="120" mass="14047">MRFFLHSRHRRGIVNTVVGRRAEWIYSEAWRCYKTPRRLQRLLFMIYLTALFCLLYVICLAVNIPYSAEFGCCGTNTPKVVIENGVASLHTISYRSTCMNVKRCAIIEHFSLLSIWCVFM</sequence>
<name>A0A915CI11_PARUN</name>